<organism evidence="2 3">
    <name type="scientific">Bifidobacterium longum</name>
    <dbReference type="NCBI Taxonomy" id="216816"/>
    <lineage>
        <taxon>Bacteria</taxon>
        <taxon>Bacillati</taxon>
        <taxon>Actinomycetota</taxon>
        <taxon>Actinomycetes</taxon>
        <taxon>Bifidobacteriales</taxon>
        <taxon>Bifidobacteriaceae</taxon>
        <taxon>Bifidobacterium</taxon>
    </lineage>
</organism>
<protein>
    <recommendedName>
        <fullName evidence="4">Transposase</fullName>
    </recommendedName>
</protein>
<accession>A0AB35S6Q7</accession>
<dbReference type="Proteomes" id="UP001277803">
    <property type="component" value="Unassembled WGS sequence"/>
</dbReference>
<evidence type="ECO:0008006" key="4">
    <source>
        <dbReference type="Google" id="ProtNLM"/>
    </source>
</evidence>
<name>A0AB35S6Q7_BIFLN</name>
<evidence type="ECO:0000313" key="2">
    <source>
        <dbReference type="EMBL" id="MDW3126237.1"/>
    </source>
</evidence>
<dbReference type="AlphaFoldDB" id="A0AB35S6Q7"/>
<gene>
    <name evidence="2" type="ORF">RS890_03750</name>
</gene>
<dbReference type="RefSeq" id="WP_236838437.1">
    <property type="nucleotide sequence ID" value="NZ_CACRSV010000040.1"/>
</dbReference>
<feature type="region of interest" description="Disordered" evidence="1">
    <location>
        <begin position="22"/>
        <end position="70"/>
    </location>
</feature>
<comment type="caution">
    <text evidence="2">The sequence shown here is derived from an EMBL/GenBank/DDBJ whole genome shotgun (WGS) entry which is preliminary data.</text>
</comment>
<evidence type="ECO:0000256" key="1">
    <source>
        <dbReference type="SAM" id="MobiDB-lite"/>
    </source>
</evidence>
<reference evidence="2" key="1">
    <citation type="submission" date="2023-10" db="EMBL/GenBank/DDBJ databases">
        <title>Rapid discrimination of Bifidobacterium longum Subspecies based on MALDI-TOF MS and Machine Learning.</title>
        <authorList>
            <person name="Chen J."/>
        </authorList>
    </citation>
    <scope>NUCLEOTIDE SEQUENCE</scope>
    <source>
        <strain evidence="2">YGMCC0039</strain>
    </source>
</reference>
<evidence type="ECO:0000313" key="3">
    <source>
        <dbReference type="Proteomes" id="UP001277803"/>
    </source>
</evidence>
<dbReference type="EMBL" id="JAWLRA010000008">
    <property type="protein sequence ID" value="MDW3126237.1"/>
    <property type="molecule type" value="Genomic_DNA"/>
</dbReference>
<sequence length="94" mass="9914">MGRVRRTMDERWARALRAKGIDIDGADGAGGKRAHDGKRHTNITGTGRRSESQPAAGHCGRSNTSTNLPGLKVTAHATPFKATGHKGGISRQGN</sequence>
<proteinExistence type="predicted"/>